<dbReference type="InterPro" id="IPR013595">
    <property type="entry name" value="Pept_S33_TAP-like_C"/>
</dbReference>
<dbReference type="Gene3D" id="3.40.50.1820">
    <property type="entry name" value="alpha/beta hydrolase"/>
    <property type="match status" value="2"/>
</dbReference>
<sequence length="566" mass="57605">MPSISSVFLATVNLSVLVNGLTWTSCGTGVQCATLQVPLEYGSTTSTAKASIALARYPATVAAGKRLGSLLINPGGPGASGVGFVQSGAGAAVSALSGGLYDVIGWDPRGTGASSPILECFANAKAEYDFNNAFPSAPNLWLGQFSNASANAAVTAAITSFDTSVAALAKACVAQKSSALYTSTAAYVARDMAAIVDAVDGTSAKLNYWGFSYGTIFLAEFIQTFPARVGRIIADGVFDAKANALTYVSQLPNDQLSVRASLNDFAAFCTTAGSTGCSFAAAPSGVSGTVAIRLDNIMQNLFNNPIVASGLSISLDILSPLLASLLRVPTTWKTLATVLSGLEKRDATALISLLGSLADSAPTDGSAPGVGTLATYPLGCVDNAASNGITLDTVISLTKSISISENTPILSAGLIPITFCRNFPATRPLVPNLGVSAMAKTDTTLATAKTPILIISAENDPTTPLKSAKALRALLPSSSVLAYRGGSGHTTISHASLGLAKVISNFFVSGTMPQDGARFAVDQNVFPTAAASGLVTPAAFNGTYTAQEQSLLTATYNIGLAFLAIA</sequence>
<dbReference type="Pfam" id="PF00561">
    <property type="entry name" value="Abhydrolase_1"/>
    <property type="match status" value="1"/>
</dbReference>
<evidence type="ECO:0000259" key="5">
    <source>
        <dbReference type="Pfam" id="PF08386"/>
    </source>
</evidence>
<evidence type="ECO:0000256" key="2">
    <source>
        <dbReference type="ARBA" id="ARBA00022801"/>
    </source>
</evidence>
<organism evidence="6 7">
    <name type="scientific">Sclerotinia sclerotiorum (strain ATCC 18683 / 1980 / Ss-1)</name>
    <name type="common">White mold</name>
    <name type="synonym">Whetzelinia sclerotiorum</name>
    <dbReference type="NCBI Taxonomy" id="665079"/>
    <lineage>
        <taxon>Eukaryota</taxon>
        <taxon>Fungi</taxon>
        <taxon>Dikarya</taxon>
        <taxon>Ascomycota</taxon>
        <taxon>Pezizomycotina</taxon>
        <taxon>Leotiomycetes</taxon>
        <taxon>Helotiales</taxon>
        <taxon>Sclerotiniaceae</taxon>
        <taxon>Sclerotinia</taxon>
    </lineage>
</organism>
<feature type="domain" description="AB hydrolase-1" evidence="4">
    <location>
        <begin position="70"/>
        <end position="253"/>
    </location>
</feature>
<dbReference type="RefSeq" id="XP_001597042.1">
    <property type="nucleotide sequence ID" value="XM_001596992.1"/>
</dbReference>
<dbReference type="OrthoDB" id="425534at2759"/>
<keyword evidence="3" id="KW-0732">Signal</keyword>
<evidence type="ECO:0008006" key="8">
    <source>
        <dbReference type="Google" id="ProtNLM"/>
    </source>
</evidence>
<dbReference type="Pfam" id="PF08386">
    <property type="entry name" value="Abhydrolase_4"/>
    <property type="match status" value="1"/>
</dbReference>
<dbReference type="EMBL" id="CP017814">
    <property type="protein sequence ID" value="APA06265.1"/>
    <property type="molecule type" value="Genomic_DNA"/>
</dbReference>
<dbReference type="GO" id="GO:0016787">
    <property type="term" value="F:hydrolase activity"/>
    <property type="evidence" value="ECO:0007669"/>
    <property type="project" value="UniProtKB-KW"/>
</dbReference>
<reference evidence="7" key="1">
    <citation type="journal article" date="2017" name="Genome Biol. Evol.">
        <title>The complete genome sequence of the phytopathogenic fungus Sclerotinia sclerotiorum reveals insights into the genome architecture of broad host range pathogens.</title>
        <authorList>
            <person name="Derbyshire M."/>
            <person name="Denton-Giles M."/>
            <person name="Hegedus D."/>
            <person name="Seifbarghy S."/>
            <person name="Rollins J."/>
            <person name="van Kan J."/>
            <person name="Seidl M.F."/>
            <person name="Faino L."/>
            <person name="Mbengue M."/>
            <person name="Navaud O."/>
            <person name="Raffaele S."/>
            <person name="Hammond-Kosack K."/>
            <person name="Heard S."/>
            <person name="Oliver R."/>
        </authorList>
    </citation>
    <scope>NUCLEOTIDE SEQUENCE [LARGE SCALE GENOMIC DNA]</scope>
    <source>
        <strain evidence="7">ATCC 18683 / 1980 / Ss-1</strain>
    </source>
</reference>
<evidence type="ECO:0000313" key="7">
    <source>
        <dbReference type="Proteomes" id="UP000177798"/>
    </source>
</evidence>
<dbReference type="SUPFAM" id="SSF53474">
    <property type="entry name" value="alpha/beta-Hydrolases"/>
    <property type="match status" value="1"/>
</dbReference>
<dbReference type="VEuPathDB" id="FungiDB:sscle_01g010350"/>
<dbReference type="InterPro" id="IPR029058">
    <property type="entry name" value="AB_hydrolase_fold"/>
</dbReference>
<dbReference type="InterPro" id="IPR051601">
    <property type="entry name" value="Serine_prot/Carboxylest_S33"/>
</dbReference>
<keyword evidence="2" id="KW-0378">Hydrolase</keyword>
<name>A0A1D9PU63_SCLS1</name>
<feature type="signal peptide" evidence="3">
    <location>
        <begin position="1"/>
        <end position="20"/>
    </location>
</feature>
<dbReference type="PANTHER" id="PTHR43248">
    <property type="entry name" value="2-SUCCINYL-6-HYDROXY-2,4-CYCLOHEXADIENE-1-CARBOXYLATE SYNTHASE"/>
    <property type="match status" value="1"/>
</dbReference>
<protein>
    <recommendedName>
        <fullName evidence="8">AB hydrolase-1 domain-containing protein</fullName>
    </recommendedName>
</protein>
<dbReference type="KEGG" id="ssl:SS1G_01236"/>
<comment type="similarity">
    <text evidence="1">Belongs to the peptidase S33 family.</text>
</comment>
<evidence type="ECO:0000313" key="6">
    <source>
        <dbReference type="EMBL" id="APA06265.1"/>
    </source>
</evidence>
<evidence type="ECO:0000256" key="3">
    <source>
        <dbReference type="SAM" id="SignalP"/>
    </source>
</evidence>
<accession>A0A1D9PU63</accession>
<proteinExistence type="inferred from homology"/>
<dbReference type="PANTHER" id="PTHR43248:SF22">
    <property type="entry name" value="AB HYDROLASE-1 DOMAIN-CONTAINING PROTEIN"/>
    <property type="match status" value="1"/>
</dbReference>
<dbReference type="Proteomes" id="UP000177798">
    <property type="component" value="Chromosome 1"/>
</dbReference>
<evidence type="ECO:0000256" key="1">
    <source>
        <dbReference type="ARBA" id="ARBA00010088"/>
    </source>
</evidence>
<dbReference type="InterPro" id="IPR000073">
    <property type="entry name" value="AB_hydrolase_1"/>
</dbReference>
<gene>
    <name evidence="6" type="ORF">sscle_01g010350</name>
</gene>
<dbReference type="AlphaFoldDB" id="A0A1D9PU63"/>
<feature type="domain" description="Peptidase S33 tripeptidyl aminopeptidase-like C-terminal" evidence="5">
    <location>
        <begin position="439"/>
        <end position="517"/>
    </location>
</feature>
<feature type="chain" id="PRO_5010568124" description="AB hydrolase-1 domain-containing protein" evidence="3">
    <location>
        <begin position="21"/>
        <end position="566"/>
    </location>
</feature>
<evidence type="ECO:0000259" key="4">
    <source>
        <dbReference type="Pfam" id="PF00561"/>
    </source>
</evidence>
<dbReference type="OMA" id="LHWTPCP"/>